<evidence type="ECO:0000313" key="3">
    <source>
        <dbReference type="Proteomes" id="UP000226257"/>
    </source>
</evidence>
<dbReference type="Pfam" id="PF14296">
    <property type="entry name" value="O-ag_pol_Wzy"/>
    <property type="match status" value="1"/>
</dbReference>
<dbReference type="EMBL" id="NVDQ01000062">
    <property type="protein sequence ID" value="PFV00502.1"/>
    <property type="molecule type" value="Genomic_DNA"/>
</dbReference>
<proteinExistence type="predicted"/>
<feature type="transmembrane region" description="Helical" evidence="1">
    <location>
        <begin position="343"/>
        <end position="370"/>
    </location>
</feature>
<name>A0A9X7G4N0_BACCE</name>
<feature type="transmembrane region" description="Helical" evidence="1">
    <location>
        <begin position="37"/>
        <end position="56"/>
    </location>
</feature>
<feature type="transmembrane region" description="Helical" evidence="1">
    <location>
        <begin position="110"/>
        <end position="131"/>
    </location>
</feature>
<dbReference type="AlphaFoldDB" id="A0A9X7G4N0"/>
<organism evidence="2 3">
    <name type="scientific">Bacillus cereus</name>
    <dbReference type="NCBI Taxonomy" id="1396"/>
    <lineage>
        <taxon>Bacteria</taxon>
        <taxon>Bacillati</taxon>
        <taxon>Bacillota</taxon>
        <taxon>Bacilli</taxon>
        <taxon>Bacillales</taxon>
        <taxon>Bacillaceae</taxon>
        <taxon>Bacillus</taxon>
        <taxon>Bacillus cereus group</taxon>
    </lineage>
</organism>
<dbReference type="RefSeq" id="WP_098282647.1">
    <property type="nucleotide sequence ID" value="NZ_JAJERM010000009.1"/>
</dbReference>
<feature type="transmembrane region" description="Helical" evidence="1">
    <location>
        <begin position="225"/>
        <end position="243"/>
    </location>
</feature>
<evidence type="ECO:0000313" key="2">
    <source>
        <dbReference type="EMBL" id="PFV00502.1"/>
    </source>
</evidence>
<feature type="transmembrane region" description="Helical" evidence="1">
    <location>
        <begin position="203"/>
        <end position="218"/>
    </location>
</feature>
<gene>
    <name evidence="2" type="ORF">COK98_31250</name>
</gene>
<dbReference type="NCBIfam" id="TIGR04370">
    <property type="entry name" value="glyco_rpt_poly"/>
    <property type="match status" value="1"/>
</dbReference>
<sequence length="439" mass="49564">MLHILDWFLFLWISIFVSCRISFLVRKKKVFNMLDWAAIGVFLFYILPYFLGRFGMFDFKYNPNDDLILFKGILIILIFLLLTCIGYYSSERSIQLVCNNFSKVSINMRVIKIGILISVAIIMFLVIKMLAQIGLSNITNNYILRQQLSKFGFFVIFLQLPLGLSAYSWAKFIQRKSTKVLFLALTFTICAAVIAFIRGQRTDLILIFLIPLIALYAHRKSIKPLVIGVLFSMIFAIVYAINFKSSYLIGGVDSFKEGIFSFFRGDIDRNWTLWLAIENTGFASTEILPFYGSGYIYTLFAYIPRSIATFKGYSAESWFTFLLSSQVGDNAGVVDISQLSWGYAFGGIVEGIVNFGVVGVIFVGYFYGVLIRLLNEISKGGIHLYAVAAIICIDLAGYGAFTILVVQLPILITVMILNHKKKVYGVNILNEKGVSSYHG</sequence>
<protein>
    <recommendedName>
        <fullName evidence="4">Oligosaccharide repeat unit polymerase</fullName>
    </recommendedName>
</protein>
<feature type="transmembrane region" description="Helical" evidence="1">
    <location>
        <begin position="382"/>
        <end position="412"/>
    </location>
</feature>
<dbReference type="Proteomes" id="UP000226257">
    <property type="component" value="Unassembled WGS sequence"/>
</dbReference>
<feature type="transmembrane region" description="Helical" evidence="1">
    <location>
        <begin position="68"/>
        <end position="89"/>
    </location>
</feature>
<accession>A0A9X7G4N0</accession>
<feature type="transmembrane region" description="Helical" evidence="1">
    <location>
        <begin position="151"/>
        <end position="168"/>
    </location>
</feature>
<keyword evidence="1" id="KW-0812">Transmembrane</keyword>
<dbReference type="InterPro" id="IPR029468">
    <property type="entry name" value="O-ag_pol_Wzy"/>
</dbReference>
<feature type="transmembrane region" description="Helical" evidence="1">
    <location>
        <begin position="180"/>
        <end position="197"/>
    </location>
</feature>
<keyword evidence="1" id="KW-1133">Transmembrane helix</keyword>
<comment type="caution">
    <text evidence="2">The sequence shown here is derived from an EMBL/GenBank/DDBJ whole genome shotgun (WGS) entry which is preliminary data.</text>
</comment>
<evidence type="ECO:0000256" key="1">
    <source>
        <dbReference type="SAM" id="Phobius"/>
    </source>
</evidence>
<evidence type="ECO:0008006" key="4">
    <source>
        <dbReference type="Google" id="ProtNLM"/>
    </source>
</evidence>
<keyword evidence="1" id="KW-0472">Membrane</keyword>
<feature type="transmembrane region" description="Helical" evidence="1">
    <location>
        <begin position="6"/>
        <end position="25"/>
    </location>
</feature>
<reference evidence="2 3" key="1">
    <citation type="submission" date="2017-09" db="EMBL/GenBank/DDBJ databases">
        <title>Large-scale bioinformatics analysis of Bacillus genomes uncovers conserved roles of natural products in bacterial physiology.</title>
        <authorList>
            <consortium name="Agbiome Team Llc"/>
            <person name="Bleich R.M."/>
            <person name="Grubbs K.J."/>
            <person name="Santa Maria K.C."/>
            <person name="Allen S.E."/>
            <person name="Farag S."/>
            <person name="Shank E.A."/>
            <person name="Bowers A."/>
        </authorList>
    </citation>
    <scope>NUCLEOTIDE SEQUENCE [LARGE SCALE GENOMIC DNA]</scope>
    <source>
        <strain evidence="2 3">AFS060282</strain>
    </source>
</reference>